<dbReference type="AlphaFoldDB" id="A0A9D1RF01"/>
<proteinExistence type="inferred from homology"/>
<feature type="transmembrane region" description="Helical" evidence="8">
    <location>
        <begin position="246"/>
        <end position="272"/>
    </location>
</feature>
<evidence type="ECO:0000256" key="6">
    <source>
        <dbReference type="ARBA" id="ARBA00022989"/>
    </source>
</evidence>
<evidence type="ECO:0000313" key="10">
    <source>
        <dbReference type="Proteomes" id="UP000824267"/>
    </source>
</evidence>
<evidence type="ECO:0000256" key="8">
    <source>
        <dbReference type="SAM" id="Phobius"/>
    </source>
</evidence>
<keyword evidence="3" id="KW-0813">Transport</keyword>
<feature type="transmembrane region" description="Helical" evidence="8">
    <location>
        <begin position="198"/>
        <end position="218"/>
    </location>
</feature>
<dbReference type="PANTHER" id="PTHR30472">
    <property type="entry name" value="FERRIC ENTEROBACTIN TRANSPORT SYSTEM PERMEASE PROTEIN"/>
    <property type="match status" value="1"/>
</dbReference>
<dbReference type="Proteomes" id="UP000824267">
    <property type="component" value="Unassembled WGS sequence"/>
</dbReference>
<comment type="similarity">
    <text evidence="2">Belongs to the binding-protein-dependent transport system permease family. FecCD subfamily.</text>
</comment>
<feature type="transmembrane region" description="Helical" evidence="8">
    <location>
        <begin position="155"/>
        <end position="178"/>
    </location>
</feature>
<keyword evidence="7 8" id="KW-0472">Membrane</keyword>
<dbReference type="PANTHER" id="PTHR30472:SF25">
    <property type="entry name" value="ABC TRANSPORTER PERMEASE PROTEIN MJ0876-RELATED"/>
    <property type="match status" value="1"/>
</dbReference>
<sequence>MSRQKNSLVFSALCILCTGLAVTSCIVGVSDISPSTALRVLAERLLFLNSAATGVDEGTEYIIMNIRLPRVLFALVAGSGLSVCGLAFQAIFRNPLSDPYVLGVSSGASFGAALAIILGLESSLFGLSGLSFLSALVTVMLIIKIASYGNRIHTTTLLLAGISINFLISAIISLMLILNQEQMDKIIFWTMGSLSYVTYGNVLTAFVAVMLGTGVVAFNARPLNAMLIDSQSATTLGVNVERTKRAILLVCTLMVAVIVAYSGVIGFIGLVVPHMVRLCMGSDNRRLIPYSIVGGMIFMLASDLLSRMLIPPSEIPVGSITALIGSPFFIFLLFNAKKRLNK</sequence>
<comment type="caution">
    <text evidence="9">The sequence shown here is derived from an EMBL/GenBank/DDBJ whole genome shotgun (WGS) entry which is preliminary data.</text>
</comment>
<comment type="subcellular location">
    <subcellularLocation>
        <location evidence="1">Cell membrane</location>
        <topology evidence="1">Multi-pass membrane protein</topology>
    </subcellularLocation>
</comment>
<dbReference type="EMBL" id="DXGG01000006">
    <property type="protein sequence ID" value="HIW86674.1"/>
    <property type="molecule type" value="Genomic_DNA"/>
</dbReference>
<evidence type="ECO:0000256" key="7">
    <source>
        <dbReference type="ARBA" id="ARBA00023136"/>
    </source>
</evidence>
<dbReference type="FunFam" id="1.10.3470.10:FF:000001">
    <property type="entry name" value="Vitamin B12 ABC transporter permease BtuC"/>
    <property type="match status" value="1"/>
</dbReference>
<dbReference type="Gene3D" id="1.10.3470.10">
    <property type="entry name" value="ABC transporter involved in vitamin B12 uptake, BtuC"/>
    <property type="match status" value="1"/>
</dbReference>
<evidence type="ECO:0000256" key="4">
    <source>
        <dbReference type="ARBA" id="ARBA00022475"/>
    </source>
</evidence>
<dbReference type="GO" id="GO:0022857">
    <property type="term" value="F:transmembrane transporter activity"/>
    <property type="evidence" value="ECO:0007669"/>
    <property type="project" value="InterPro"/>
</dbReference>
<keyword evidence="6 8" id="KW-1133">Transmembrane helix</keyword>
<dbReference type="PROSITE" id="PS51257">
    <property type="entry name" value="PROKAR_LIPOPROTEIN"/>
    <property type="match status" value="1"/>
</dbReference>
<feature type="transmembrane region" description="Helical" evidence="8">
    <location>
        <begin position="71"/>
        <end position="92"/>
    </location>
</feature>
<evidence type="ECO:0000256" key="2">
    <source>
        <dbReference type="ARBA" id="ARBA00007935"/>
    </source>
</evidence>
<name>A0A9D1RF01_9BACT</name>
<reference evidence="9" key="1">
    <citation type="journal article" date="2021" name="PeerJ">
        <title>Extensive microbial diversity within the chicken gut microbiome revealed by metagenomics and culture.</title>
        <authorList>
            <person name="Gilroy R."/>
            <person name="Ravi A."/>
            <person name="Getino M."/>
            <person name="Pursley I."/>
            <person name="Horton D.L."/>
            <person name="Alikhan N.F."/>
            <person name="Baker D."/>
            <person name="Gharbi K."/>
            <person name="Hall N."/>
            <person name="Watson M."/>
            <person name="Adriaenssens E.M."/>
            <person name="Foster-Nyarko E."/>
            <person name="Jarju S."/>
            <person name="Secka A."/>
            <person name="Antonio M."/>
            <person name="Oren A."/>
            <person name="Chaudhuri R.R."/>
            <person name="La Ragione R."/>
            <person name="Hildebrand F."/>
            <person name="Pallen M.J."/>
        </authorList>
    </citation>
    <scope>NUCLEOTIDE SEQUENCE</scope>
    <source>
        <strain evidence="9">Gambia16-930</strain>
    </source>
</reference>
<dbReference type="InterPro" id="IPR000522">
    <property type="entry name" value="ABC_transptr_permease_BtuC"/>
</dbReference>
<dbReference type="CDD" id="cd06550">
    <property type="entry name" value="TM_ABC_iron-siderophores_like"/>
    <property type="match status" value="1"/>
</dbReference>
<dbReference type="SUPFAM" id="SSF81345">
    <property type="entry name" value="ABC transporter involved in vitamin B12 uptake, BtuC"/>
    <property type="match status" value="1"/>
</dbReference>
<dbReference type="GO" id="GO:0033214">
    <property type="term" value="P:siderophore-iron import into cell"/>
    <property type="evidence" value="ECO:0007669"/>
    <property type="project" value="TreeGrafter"/>
</dbReference>
<evidence type="ECO:0000256" key="5">
    <source>
        <dbReference type="ARBA" id="ARBA00022692"/>
    </source>
</evidence>
<dbReference type="InterPro" id="IPR037294">
    <property type="entry name" value="ABC_BtuC-like"/>
</dbReference>
<evidence type="ECO:0000256" key="1">
    <source>
        <dbReference type="ARBA" id="ARBA00004651"/>
    </source>
</evidence>
<evidence type="ECO:0000256" key="3">
    <source>
        <dbReference type="ARBA" id="ARBA00022448"/>
    </source>
</evidence>
<feature type="transmembrane region" description="Helical" evidence="8">
    <location>
        <begin position="124"/>
        <end position="143"/>
    </location>
</feature>
<keyword evidence="4" id="KW-1003">Cell membrane</keyword>
<feature type="transmembrane region" description="Helical" evidence="8">
    <location>
        <begin position="99"/>
        <end position="118"/>
    </location>
</feature>
<gene>
    <name evidence="9" type="ORF">IAC47_00145</name>
</gene>
<dbReference type="GO" id="GO:0005886">
    <property type="term" value="C:plasma membrane"/>
    <property type="evidence" value="ECO:0007669"/>
    <property type="project" value="UniProtKB-SubCell"/>
</dbReference>
<feature type="transmembrane region" description="Helical" evidence="8">
    <location>
        <begin position="317"/>
        <end position="336"/>
    </location>
</feature>
<organism evidence="9 10">
    <name type="scientific">Candidatus Onthomorpha intestinigallinarum</name>
    <dbReference type="NCBI Taxonomy" id="2840880"/>
    <lineage>
        <taxon>Bacteria</taxon>
        <taxon>Pseudomonadati</taxon>
        <taxon>Bacteroidota</taxon>
        <taxon>Bacteroidia</taxon>
        <taxon>Bacteroidales</taxon>
        <taxon>Candidatus Onthomorpha</taxon>
    </lineage>
</organism>
<keyword evidence="5 8" id="KW-0812">Transmembrane</keyword>
<reference evidence="9" key="2">
    <citation type="submission" date="2021-04" db="EMBL/GenBank/DDBJ databases">
        <authorList>
            <person name="Gilroy R."/>
        </authorList>
    </citation>
    <scope>NUCLEOTIDE SEQUENCE</scope>
    <source>
        <strain evidence="9">Gambia16-930</strain>
    </source>
</reference>
<evidence type="ECO:0000313" key="9">
    <source>
        <dbReference type="EMBL" id="HIW86674.1"/>
    </source>
</evidence>
<dbReference type="Pfam" id="PF01032">
    <property type="entry name" value="FecCD"/>
    <property type="match status" value="1"/>
</dbReference>
<accession>A0A9D1RF01</accession>
<protein>
    <submittedName>
        <fullName evidence="9">Iron ABC transporter permease</fullName>
    </submittedName>
</protein>